<dbReference type="Proteomes" id="UP001060215">
    <property type="component" value="Chromosome 1"/>
</dbReference>
<comment type="caution">
    <text evidence="1">The sequence shown here is derived from an EMBL/GenBank/DDBJ whole genome shotgun (WGS) entry which is preliminary data.</text>
</comment>
<dbReference type="EMBL" id="CM045758">
    <property type="protein sequence ID" value="KAI8028744.1"/>
    <property type="molecule type" value="Genomic_DNA"/>
</dbReference>
<reference evidence="1 2" key="1">
    <citation type="journal article" date="2022" name="Plant J.">
        <title>Chromosome-level genome of Camellia lanceoleosa provides a valuable resource for understanding genome evolution and self-incompatibility.</title>
        <authorList>
            <person name="Gong W."/>
            <person name="Xiao S."/>
            <person name="Wang L."/>
            <person name="Liao Z."/>
            <person name="Chang Y."/>
            <person name="Mo W."/>
            <person name="Hu G."/>
            <person name="Li W."/>
            <person name="Zhao G."/>
            <person name="Zhu H."/>
            <person name="Hu X."/>
            <person name="Ji K."/>
            <person name="Xiang X."/>
            <person name="Song Q."/>
            <person name="Yuan D."/>
            <person name="Jin S."/>
            <person name="Zhang L."/>
        </authorList>
    </citation>
    <scope>NUCLEOTIDE SEQUENCE [LARGE SCALE GENOMIC DNA]</scope>
    <source>
        <strain evidence="1">SQ_2022a</strain>
    </source>
</reference>
<sequence>MKREGRQHGMVRSYRVMPSPFNPRPDSRLINQFDSPPTAGLFTKVSTKPTNHSKFTGKCTRPRCVECHLHPGSKSKDKAKGTHKLRSGDVVSNHRLVSWRVVDAAKPGLNFPGFSASRVLDHLDNDDYWNEDDDCEDEVYEESCELAHRDFVAEFEIEISSGAVEIEDDQDGENEGDEESGDTTSFCDVGLVWDRADEDEGWCLVVGEM</sequence>
<accession>A0ACC0ITZ9</accession>
<evidence type="ECO:0000313" key="2">
    <source>
        <dbReference type="Proteomes" id="UP001060215"/>
    </source>
</evidence>
<organism evidence="1 2">
    <name type="scientific">Camellia lanceoleosa</name>
    <dbReference type="NCBI Taxonomy" id="1840588"/>
    <lineage>
        <taxon>Eukaryota</taxon>
        <taxon>Viridiplantae</taxon>
        <taxon>Streptophyta</taxon>
        <taxon>Embryophyta</taxon>
        <taxon>Tracheophyta</taxon>
        <taxon>Spermatophyta</taxon>
        <taxon>Magnoliopsida</taxon>
        <taxon>eudicotyledons</taxon>
        <taxon>Gunneridae</taxon>
        <taxon>Pentapetalae</taxon>
        <taxon>asterids</taxon>
        <taxon>Ericales</taxon>
        <taxon>Theaceae</taxon>
        <taxon>Camellia</taxon>
    </lineage>
</organism>
<protein>
    <submittedName>
        <fullName evidence="1">Uncharacterized protein</fullName>
    </submittedName>
</protein>
<name>A0ACC0ITZ9_9ERIC</name>
<proteinExistence type="predicted"/>
<keyword evidence="2" id="KW-1185">Reference proteome</keyword>
<evidence type="ECO:0000313" key="1">
    <source>
        <dbReference type="EMBL" id="KAI8028744.1"/>
    </source>
</evidence>
<gene>
    <name evidence="1" type="ORF">LOK49_LG01G04128</name>
</gene>